<organism evidence="2 3">
    <name type="scientific">Pyrenophora tritici-repentis</name>
    <dbReference type="NCBI Taxonomy" id="45151"/>
    <lineage>
        <taxon>Eukaryota</taxon>
        <taxon>Fungi</taxon>
        <taxon>Dikarya</taxon>
        <taxon>Ascomycota</taxon>
        <taxon>Pezizomycotina</taxon>
        <taxon>Dothideomycetes</taxon>
        <taxon>Pleosporomycetidae</taxon>
        <taxon>Pleosporales</taxon>
        <taxon>Pleosporineae</taxon>
        <taxon>Pleosporaceae</taxon>
        <taxon>Pyrenophora</taxon>
    </lineage>
</organism>
<comment type="caution">
    <text evidence="2">The sequence shown here is derived from an EMBL/GenBank/DDBJ whole genome shotgun (WGS) entry which is preliminary data.</text>
</comment>
<name>A0A834S923_9PLEO</name>
<evidence type="ECO:0000256" key="1">
    <source>
        <dbReference type="SAM" id="MobiDB-lite"/>
    </source>
</evidence>
<feature type="region of interest" description="Disordered" evidence="1">
    <location>
        <begin position="118"/>
        <end position="193"/>
    </location>
</feature>
<proteinExistence type="predicted"/>
<dbReference type="AlphaFoldDB" id="A0A834S923"/>
<accession>A0A834S923</accession>
<dbReference type="GeneID" id="6343154"/>
<dbReference type="KEGG" id="ptrr:6343154"/>
<dbReference type="RefSeq" id="XP_065965647.1">
    <property type="nucleotide sequence ID" value="XM_066103445.1"/>
</dbReference>
<dbReference type="Proteomes" id="UP000245464">
    <property type="component" value="Chromosome 1"/>
</dbReference>
<feature type="compositionally biased region" description="Low complexity" evidence="1">
    <location>
        <begin position="153"/>
        <end position="164"/>
    </location>
</feature>
<feature type="region of interest" description="Disordered" evidence="1">
    <location>
        <begin position="54"/>
        <end position="97"/>
    </location>
</feature>
<evidence type="ECO:0000313" key="2">
    <source>
        <dbReference type="EMBL" id="KAF7577887.1"/>
    </source>
</evidence>
<feature type="compositionally biased region" description="Polar residues" evidence="1">
    <location>
        <begin position="81"/>
        <end position="93"/>
    </location>
</feature>
<feature type="compositionally biased region" description="Polar residues" evidence="1">
    <location>
        <begin position="136"/>
        <end position="152"/>
    </location>
</feature>
<evidence type="ECO:0000313" key="3">
    <source>
        <dbReference type="Proteomes" id="UP000245464"/>
    </source>
</evidence>
<dbReference type="EMBL" id="NQIK02000001">
    <property type="protein sequence ID" value="KAF7577887.1"/>
    <property type="molecule type" value="Genomic_DNA"/>
</dbReference>
<feature type="compositionally biased region" description="Basic and acidic residues" evidence="1">
    <location>
        <begin position="166"/>
        <end position="177"/>
    </location>
</feature>
<protein>
    <submittedName>
        <fullName evidence="2">Uncharacterized protein</fullName>
    </submittedName>
</protein>
<reference evidence="2" key="1">
    <citation type="journal article" date="2018" name="BMC Genomics">
        <title>Comparative genomics of the wheat fungal pathogen Pyrenophora tritici-repentis reveals chromosomal variations and genome plasticity.</title>
        <authorList>
            <person name="Moolhuijzen P."/>
            <person name="See P.T."/>
            <person name="Hane J.K."/>
            <person name="Shi G."/>
            <person name="Liu Z."/>
            <person name="Oliver R.P."/>
            <person name="Moffat C.S."/>
        </authorList>
    </citation>
    <scope>NUCLEOTIDE SEQUENCE [LARGE SCALE GENOMIC DNA]</scope>
    <source>
        <strain evidence="2">M4</strain>
    </source>
</reference>
<gene>
    <name evidence="2" type="ORF">PtrM4_021270</name>
</gene>
<feature type="compositionally biased region" description="Polar residues" evidence="1">
    <location>
        <begin position="54"/>
        <end position="64"/>
    </location>
</feature>
<feature type="compositionally biased region" description="Basic and acidic residues" evidence="1">
    <location>
        <begin position="118"/>
        <end position="130"/>
    </location>
</feature>
<sequence length="193" mass="21626">MKKEVPEDEDLAELEGMMVPEEPPLFVHNVGLGWQLINHNSGLTSGIKEDNIQAHTPSDGNHSATIVRPDDEDSGEMSESWLYNGTQSSSSPHPVTPWLHDKYFDPYTYLRHIDSEETKAKEVSKMEKLPKKQGQTKHAANTESLPVQTDMRNSTLSFNSSNTSDMPKRAETQKDPEQAISVPEMENDESTSD</sequence>